<evidence type="ECO:0000313" key="3">
    <source>
        <dbReference type="Proteomes" id="UP001159363"/>
    </source>
</evidence>
<dbReference type="InterPro" id="IPR020845">
    <property type="entry name" value="AMP-binding_CS"/>
</dbReference>
<feature type="domain" description="AMP-dependent synthetase/ligase" evidence="1">
    <location>
        <begin position="5"/>
        <end position="109"/>
    </location>
</feature>
<sequence>MCQSHPAPLLEHYVNDCGAGLVITTQELSPSLDKVKMKVGSRLLVLDDSLRMLAMKPPAFLLQLNQLDEDPGATREEVLEAGQEPEFYSDADAMIVYTAGTTGMPKGAPKVQQGCEK</sequence>
<organism evidence="2 3">
    <name type="scientific">Dryococelus australis</name>
    <dbReference type="NCBI Taxonomy" id="614101"/>
    <lineage>
        <taxon>Eukaryota</taxon>
        <taxon>Metazoa</taxon>
        <taxon>Ecdysozoa</taxon>
        <taxon>Arthropoda</taxon>
        <taxon>Hexapoda</taxon>
        <taxon>Insecta</taxon>
        <taxon>Pterygota</taxon>
        <taxon>Neoptera</taxon>
        <taxon>Polyneoptera</taxon>
        <taxon>Phasmatodea</taxon>
        <taxon>Verophasmatodea</taxon>
        <taxon>Anareolatae</taxon>
        <taxon>Phasmatidae</taxon>
        <taxon>Eurycanthinae</taxon>
        <taxon>Dryococelus</taxon>
    </lineage>
</organism>
<gene>
    <name evidence="2" type="ORF">PR048_029108</name>
</gene>
<protein>
    <recommendedName>
        <fullName evidence="1">AMP-dependent synthetase/ligase domain-containing protein</fullName>
    </recommendedName>
</protein>
<dbReference type="Pfam" id="PF00501">
    <property type="entry name" value="AMP-binding"/>
    <property type="match status" value="1"/>
</dbReference>
<name>A0ABQ9GCI2_9NEOP</name>
<reference evidence="2 3" key="1">
    <citation type="submission" date="2023-02" db="EMBL/GenBank/DDBJ databases">
        <title>LHISI_Scaffold_Assembly.</title>
        <authorList>
            <person name="Stuart O.P."/>
            <person name="Cleave R."/>
            <person name="Magrath M.J.L."/>
            <person name="Mikheyev A.S."/>
        </authorList>
    </citation>
    <scope>NUCLEOTIDE SEQUENCE [LARGE SCALE GENOMIC DNA]</scope>
    <source>
        <strain evidence="2">Daus_M_001</strain>
        <tissue evidence="2">Leg muscle</tissue>
    </source>
</reference>
<dbReference type="EMBL" id="JARBHB010000013">
    <property type="protein sequence ID" value="KAJ8870096.1"/>
    <property type="molecule type" value="Genomic_DNA"/>
</dbReference>
<accession>A0ABQ9GCI2</accession>
<evidence type="ECO:0000313" key="2">
    <source>
        <dbReference type="EMBL" id="KAJ8870096.1"/>
    </source>
</evidence>
<dbReference type="InterPro" id="IPR000873">
    <property type="entry name" value="AMP-dep_synth/lig_dom"/>
</dbReference>
<dbReference type="InterPro" id="IPR042099">
    <property type="entry name" value="ANL_N_sf"/>
</dbReference>
<proteinExistence type="predicted"/>
<dbReference type="Gene3D" id="3.40.50.12780">
    <property type="entry name" value="N-terminal domain of ligase-like"/>
    <property type="match status" value="1"/>
</dbReference>
<dbReference type="Proteomes" id="UP001159363">
    <property type="component" value="Chromosome 12"/>
</dbReference>
<dbReference type="PROSITE" id="PS00455">
    <property type="entry name" value="AMP_BINDING"/>
    <property type="match status" value="1"/>
</dbReference>
<keyword evidence="3" id="KW-1185">Reference proteome</keyword>
<dbReference type="SUPFAM" id="SSF56801">
    <property type="entry name" value="Acetyl-CoA synthetase-like"/>
    <property type="match status" value="1"/>
</dbReference>
<evidence type="ECO:0000259" key="1">
    <source>
        <dbReference type="Pfam" id="PF00501"/>
    </source>
</evidence>
<comment type="caution">
    <text evidence="2">The sequence shown here is derived from an EMBL/GenBank/DDBJ whole genome shotgun (WGS) entry which is preliminary data.</text>
</comment>